<proteinExistence type="predicted"/>
<dbReference type="GO" id="GO:0031146">
    <property type="term" value="P:SCF-dependent proteasomal ubiquitin-dependent protein catabolic process"/>
    <property type="evidence" value="ECO:0007669"/>
    <property type="project" value="TreeGrafter"/>
</dbReference>
<sequence length="688" mass="74273">MIVPLLAKRCAVQHLVLEEMDISSLASSAVPSTFSRLHTLELRAHTGNLQGIIGSCRSLRNLKVANALLNSIVIDSSWLREVTLEACTIKELRLRTAGLASLSLRGSCLAGPVTTCSTLRATKYLDISGCTFEPTRTLTSIAISFPNLETVDVHLCTLLEAYAKLETLCLDECQLPETLTLRLPKLQLLSIIDVIGPQTVNVHCAALEELRLQTSLADPVGHIASISISSKAMHAIKWGSIFDLEHLTLVCPNLVEVHLLRCLALKDEALLNFNSPTQLGAGMHRSWVLRQLCLDGCEELQKVRLASNSLQHLSLDGCKQMQELDLDCPGLSHLGLDEAEQLCKVNLRQMPAEKLCLGACVSMERLTLVAANLQHLDLKGCGSLEWANLQCPDLQTLDLSFAKALPEPALQAILRQMPRLQNLALPVCSSLGPQILPSARLPHLTYLDLFSTPTKDLLALAELDVSYCPLSTQAICQLLGCGRRLTSIAISGCQGAQDEIWDVLDASHQAAANQTEGMTEGMPGHSDTLIDGAEPMMGAEGQSETALVPCHRLQTLACVGCKELTICRLGMHEAPCGDARAASSSSVWLPCPTKAAGLQTLRVGLSKIVRLALALPDLAQLDARGCGELTHLDLHCPVLLHTFFQSCRSLEDARLQSALHPGGGTSIVSQEEDSVGVEPNCEDMDTLE</sequence>
<reference evidence="3 4" key="1">
    <citation type="journal article" date="2024" name="Nat. Commun.">
        <title>Phylogenomics reveals the evolutionary origins of lichenization in chlorophyte algae.</title>
        <authorList>
            <person name="Puginier C."/>
            <person name="Libourel C."/>
            <person name="Otte J."/>
            <person name="Skaloud P."/>
            <person name="Haon M."/>
            <person name="Grisel S."/>
            <person name="Petersen M."/>
            <person name="Berrin J.G."/>
            <person name="Delaux P.M."/>
            <person name="Dal Grande F."/>
            <person name="Keller J."/>
        </authorList>
    </citation>
    <scope>NUCLEOTIDE SEQUENCE [LARGE SCALE GENOMIC DNA]</scope>
    <source>
        <strain evidence="3 4">SAG 2523</strain>
    </source>
</reference>
<evidence type="ECO:0000313" key="3">
    <source>
        <dbReference type="EMBL" id="KAK9866207.1"/>
    </source>
</evidence>
<comment type="caution">
    <text evidence="3">The sequence shown here is derived from an EMBL/GenBank/DDBJ whole genome shotgun (WGS) entry which is preliminary data.</text>
</comment>
<evidence type="ECO:0000256" key="2">
    <source>
        <dbReference type="SAM" id="MobiDB-lite"/>
    </source>
</evidence>
<keyword evidence="4" id="KW-1185">Reference proteome</keyword>
<dbReference type="PANTHER" id="PTHR13318:SF95">
    <property type="entry name" value="F-BOX PROTEIN YLR352W"/>
    <property type="match status" value="1"/>
</dbReference>
<dbReference type="AlphaFoldDB" id="A0AAW1TBY5"/>
<name>A0AAW1TBY5_9CHLO</name>
<dbReference type="SUPFAM" id="SSF52058">
    <property type="entry name" value="L domain-like"/>
    <property type="match status" value="1"/>
</dbReference>
<dbReference type="InterPro" id="IPR032675">
    <property type="entry name" value="LRR_dom_sf"/>
</dbReference>
<evidence type="ECO:0000256" key="1">
    <source>
        <dbReference type="ARBA" id="ARBA00004430"/>
    </source>
</evidence>
<accession>A0AAW1TBY5</accession>
<protein>
    <submittedName>
        <fullName evidence="3">Uncharacterized protein</fullName>
    </submittedName>
</protein>
<dbReference type="Proteomes" id="UP001485043">
    <property type="component" value="Unassembled WGS sequence"/>
</dbReference>
<evidence type="ECO:0000313" key="4">
    <source>
        <dbReference type="Proteomes" id="UP001485043"/>
    </source>
</evidence>
<feature type="compositionally biased region" description="Acidic residues" evidence="2">
    <location>
        <begin position="670"/>
        <end position="688"/>
    </location>
</feature>
<gene>
    <name evidence="3" type="ORF">WJX84_008811</name>
</gene>
<dbReference type="EMBL" id="JALJOV010000180">
    <property type="protein sequence ID" value="KAK9866207.1"/>
    <property type="molecule type" value="Genomic_DNA"/>
</dbReference>
<feature type="region of interest" description="Disordered" evidence="2">
    <location>
        <begin position="661"/>
        <end position="688"/>
    </location>
</feature>
<dbReference type="Gene3D" id="3.80.10.10">
    <property type="entry name" value="Ribonuclease Inhibitor"/>
    <property type="match status" value="2"/>
</dbReference>
<organism evidence="3 4">
    <name type="scientific">Apatococcus fuscideae</name>
    <dbReference type="NCBI Taxonomy" id="2026836"/>
    <lineage>
        <taxon>Eukaryota</taxon>
        <taxon>Viridiplantae</taxon>
        <taxon>Chlorophyta</taxon>
        <taxon>core chlorophytes</taxon>
        <taxon>Trebouxiophyceae</taxon>
        <taxon>Chlorellales</taxon>
        <taxon>Chlorellaceae</taxon>
        <taxon>Apatococcus</taxon>
    </lineage>
</organism>
<dbReference type="PANTHER" id="PTHR13318">
    <property type="entry name" value="PARTNER OF PAIRED, ISOFORM B-RELATED"/>
    <property type="match status" value="1"/>
</dbReference>
<dbReference type="GO" id="GO:0005930">
    <property type="term" value="C:axoneme"/>
    <property type="evidence" value="ECO:0007669"/>
    <property type="project" value="UniProtKB-SubCell"/>
</dbReference>
<dbReference type="GO" id="GO:0019005">
    <property type="term" value="C:SCF ubiquitin ligase complex"/>
    <property type="evidence" value="ECO:0007669"/>
    <property type="project" value="TreeGrafter"/>
</dbReference>
<comment type="subcellular location">
    <subcellularLocation>
        <location evidence="1">Cytoplasm</location>
        <location evidence="1">Cytoskeleton</location>
        <location evidence="1">Cilium axoneme</location>
    </subcellularLocation>
</comment>